<keyword evidence="3" id="KW-1185">Reference proteome</keyword>
<reference evidence="3" key="1">
    <citation type="journal article" date="2019" name="Int. J. Syst. Evol. Microbiol.">
        <title>The Global Catalogue of Microorganisms (GCM) 10K type strain sequencing project: providing services to taxonomists for standard genome sequencing and annotation.</title>
        <authorList>
            <consortium name="The Broad Institute Genomics Platform"/>
            <consortium name="The Broad Institute Genome Sequencing Center for Infectious Disease"/>
            <person name="Wu L."/>
            <person name="Ma J."/>
        </authorList>
    </citation>
    <scope>NUCLEOTIDE SEQUENCE [LARGE SCALE GENOMIC DNA]</scope>
    <source>
        <strain evidence="3">JCM 16702</strain>
    </source>
</reference>
<sequence>MLATVEDATDSAGAASVDIAGTHRVAAVPSGGGREPAEPLPGGDDPPAPRGGKGVGGSRVRAG</sequence>
<evidence type="ECO:0000256" key="1">
    <source>
        <dbReference type="SAM" id="MobiDB-lite"/>
    </source>
</evidence>
<evidence type="ECO:0000313" key="3">
    <source>
        <dbReference type="Proteomes" id="UP001500683"/>
    </source>
</evidence>
<protein>
    <submittedName>
        <fullName evidence="2">Uncharacterized protein</fullName>
    </submittedName>
</protein>
<dbReference type="EMBL" id="BAAAZG010000051">
    <property type="protein sequence ID" value="GAA4093823.1"/>
    <property type="molecule type" value="Genomic_DNA"/>
</dbReference>
<dbReference type="Proteomes" id="UP001500683">
    <property type="component" value="Unassembled WGS sequence"/>
</dbReference>
<accession>A0ABP7WPP0</accession>
<proteinExistence type="predicted"/>
<gene>
    <name evidence="2" type="ORF">GCM10022214_65010</name>
</gene>
<organism evidence="2 3">
    <name type="scientific">Actinomadura miaoliensis</name>
    <dbReference type="NCBI Taxonomy" id="430685"/>
    <lineage>
        <taxon>Bacteria</taxon>
        <taxon>Bacillati</taxon>
        <taxon>Actinomycetota</taxon>
        <taxon>Actinomycetes</taxon>
        <taxon>Streptosporangiales</taxon>
        <taxon>Thermomonosporaceae</taxon>
        <taxon>Actinomadura</taxon>
    </lineage>
</organism>
<comment type="caution">
    <text evidence="2">The sequence shown here is derived from an EMBL/GenBank/DDBJ whole genome shotgun (WGS) entry which is preliminary data.</text>
</comment>
<evidence type="ECO:0000313" key="2">
    <source>
        <dbReference type="EMBL" id="GAA4093823.1"/>
    </source>
</evidence>
<name>A0ABP7WPP0_9ACTN</name>
<feature type="region of interest" description="Disordered" evidence="1">
    <location>
        <begin position="1"/>
        <end position="63"/>
    </location>
</feature>